<proteinExistence type="predicted"/>
<evidence type="ECO:0000256" key="1">
    <source>
        <dbReference type="SAM" id="MobiDB-lite"/>
    </source>
</evidence>
<evidence type="ECO:0000313" key="3">
    <source>
        <dbReference type="Proteomes" id="UP000199245"/>
    </source>
</evidence>
<dbReference type="Proteomes" id="UP000199245">
    <property type="component" value="Unassembled WGS sequence"/>
</dbReference>
<protein>
    <submittedName>
        <fullName evidence="2">Uncharacterized protein</fullName>
    </submittedName>
</protein>
<reference evidence="2 3" key="1">
    <citation type="submission" date="2016-10" db="EMBL/GenBank/DDBJ databases">
        <authorList>
            <person name="de Groot N.N."/>
        </authorList>
    </citation>
    <scope>NUCLEOTIDE SEQUENCE [LARGE SCALE GENOMIC DNA]</scope>
    <source>
        <strain evidence="2 3">R5</strain>
    </source>
</reference>
<evidence type="ECO:0000313" key="2">
    <source>
        <dbReference type="EMBL" id="SDF72902.1"/>
    </source>
</evidence>
<name>A0A1G7NG20_9BRAD</name>
<gene>
    <name evidence="2" type="ORF">SAMN05216337_107020</name>
</gene>
<feature type="region of interest" description="Disordered" evidence="1">
    <location>
        <begin position="67"/>
        <end position="92"/>
    </location>
</feature>
<dbReference type="RefSeq" id="WP_143029813.1">
    <property type="nucleotide sequence ID" value="NZ_FMZW01000070.1"/>
</dbReference>
<organism evidence="2 3">
    <name type="scientific">Bradyrhizobium brasilense</name>
    <dbReference type="NCBI Taxonomy" id="1419277"/>
    <lineage>
        <taxon>Bacteria</taxon>
        <taxon>Pseudomonadati</taxon>
        <taxon>Pseudomonadota</taxon>
        <taxon>Alphaproteobacteria</taxon>
        <taxon>Hyphomicrobiales</taxon>
        <taxon>Nitrobacteraceae</taxon>
        <taxon>Bradyrhizobium</taxon>
    </lineage>
</organism>
<sequence length="92" mass="10179">MQRPHGIIRLRDEGTFGSDWQRLGRLRQQACSETNGCDAAEHSPEHDATIEFIHIWHLVIAETFLPGGGQHPDQVDRSRSPVAPSSGISPGR</sequence>
<accession>A0A1G7NG20</accession>
<dbReference type="AlphaFoldDB" id="A0A1G7NG20"/>
<dbReference type="EMBL" id="FMZW01000070">
    <property type="protein sequence ID" value="SDF72902.1"/>
    <property type="molecule type" value="Genomic_DNA"/>
</dbReference>